<dbReference type="SUPFAM" id="SSF54975">
    <property type="entry name" value="Acylphosphatase/BLUF domain-like"/>
    <property type="match status" value="1"/>
</dbReference>
<dbReference type="InterPro" id="IPR006070">
    <property type="entry name" value="Sua5-like_dom"/>
</dbReference>
<dbReference type="PROSITE" id="PS51163">
    <property type="entry name" value="YRDC"/>
    <property type="match status" value="1"/>
</dbReference>
<comment type="catalytic activity">
    <reaction evidence="7">
        <text>C-terminal L-cysteinyl-[HypE protein] + carbamoyl phosphate + ATP + H2O = C-terminal S-carboxamide-L-cysteinyl-[HypE protein] + AMP + phosphate + diphosphate + H(+)</text>
        <dbReference type="Rhea" id="RHEA:55636"/>
        <dbReference type="Rhea" id="RHEA-COMP:14247"/>
        <dbReference type="Rhea" id="RHEA-COMP:14392"/>
        <dbReference type="ChEBI" id="CHEBI:15377"/>
        <dbReference type="ChEBI" id="CHEBI:15378"/>
        <dbReference type="ChEBI" id="CHEBI:30616"/>
        <dbReference type="ChEBI" id="CHEBI:33019"/>
        <dbReference type="ChEBI" id="CHEBI:43474"/>
        <dbReference type="ChEBI" id="CHEBI:58228"/>
        <dbReference type="ChEBI" id="CHEBI:76913"/>
        <dbReference type="ChEBI" id="CHEBI:139126"/>
        <dbReference type="ChEBI" id="CHEBI:456215"/>
    </reaction>
</comment>
<comment type="similarity">
    <text evidence="2 8">Belongs to the carbamoyltransferase HypF family.</text>
</comment>
<accession>A0AAJ5WTL0</accession>
<evidence type="ECO:0000313" key="13">
    <source>
        <dbReference type="Proteomes" id="UP001220610"/>
    </source>
</evidence>
<keyword evidence="5" id="KW-0863">Zinc-finger</keyword>
<feature type="domain" description="Acylphosphatase-like" evidence="10">
    <location>
        <begin position="5"/>
        <end position="91"/>
    </location>
</feature>
<dbReference type="InterPro" id="IPR055128">
    <property type="entry name" value="HypF_C_2"/>
</dbReference>
<dbReference type="EMBL" id="CP119311">
    <property type="protein sequence ID" value="WEK37976.1"/>
    <property type="molecule type" value="Genomic_DNA"/>
</dbReference>
<sequence length="773" mass="86216">MNMHTYHIHISGLVQGVGFRPFVCRTANALRINGEVCNNNDGVHVTFNASEKDAVAFYTGLIGQAPINALVVRHRLQRVGDRRFDSFTIGPSAADTRVRVLLTPDVAVCPTCRRELYEEENRRYQYAFTTCPDCGPRYSIITALPFDRENTTMRELPLCEACEEEYQFLHNRRQHSQTNSCPDCPIEMHLYNLGNGHALHDAETILQVVQERLINGYIVAVKGVGGYLLLCDATNARTIRLLRHRKHRPQKPFALLYTDVEMAKTDVRLRKEEIEALESAAAPIVLGRLRETTTTGICHELIAPGLDTVGVMLPCSPLLHLISQHVGKPLVATSANMSGSPIIYRDQDALGSLPGIADLVLTYDRDIIVPQDDSVVRFSELGQKIFLRRSRGYAPSYFPVPFEMPGAAILAMGAELKSAFAILSAGQLYVSQYLGDHGTLESQEAYSVTLKHLQQVLHFRPRHVLIDQHPNYYVSEHGRTIGVETAARVISVQHHKAHFGAVLAENHLLETNDPILGIIWDGAGYGEDGQIWGGEAFLFRDDQIQRVAHLDYFPHLLGDKMSREPRLSALSLLHQQPARQQQLDKYFNAGEWRYYRQLLDTNTPVYTSSMGRLLDGIAAILGVTPINTYEGEGAMKLEALANTAAGFPDNYYSIPIMAPKIQWQQLLSGIMDDLENKLPANVIARKVYYSLAKLVMALANHYGVNRIACSGGVFQSALLTDMIIALGYAGQEIYFHQQLSPNDECIGFGQIACFNLGRISQSRGQEKSVQVNY</sequence>
<dbReference type="Pfam" id="PF07503">
    <property type="entry name" value="zf-HYPF"/>
    <property type="match status" value="2"/>
</dbReference>
<dbReference type="Gene3D" id="3.90.870.50">
    <property type="match status" value="1"/>
</dbReference>
<dbReference type="GO" id="GO:0003725">
    <property type="term" value="F:double-stranded RNA binding"/>
    <property type="evidence" value="ECO:0007669"/>
    <property type="project" value="InterPro"/>
</dbReference>
<dbReference type="PIRSF" id="PIRSF006256">
    <property type="entry name" value="CMPcnvr_hdrg_mat"/>
    <property type="match status" value="1"/>
</dbReference>
<gene>
    <name evidence="12" type="primary">hypF</name>
    <name evidence="12" type="ORF">P0Y53_10740</name>
</gene>
<feature type="active site" evidence="9">
    <location>
        <position position="20"/>
    </location>
</feature>
<proteinExistence type="inferred from homology"/>
<comment type="pathway">
    <text evidence="1">Protein modification; [NiFe] hydrogenase maturation.</text>
</comment>
<dbReference type="SUPFAM" id="SSF55821">
    <property type="entry name" value="YrdC/RibB"/>
    <property type="match status" value="1"/>
</dbReference>
<dbReference type="InterPro" id="IPR036046">
    <property type="entry name" value="Acylphosphatase-like_dom_sf"/>
</dbReference>
<dbReference type="GO" id="GO:0008270">
    <property type="term" value="F:zinc ion binding"/>
    <property type="evidence" value="ECO:0007669"/>
    <property type="project" value="UniProtKB-KW"/>
</dbReference>
<dbReference type="PROSITE" id="PS00150">
    <property type="entry name" value="ACYLPHOSPHATASE_1"/>
    <property type="match status" value="1"/>
</dbReference>
<dbReference type="GO" id="GO:0016743">
    <property type="term" value="F:carboxyl- or carbamoyltransferase activity"/>
    <property type="evidence" value="ECO:0007669"/>
    <property type="project" value="UniProtKB-UniRule"/>
</dbReference>
<dbReference type="PANTHER" id="PTHR42959:SF1">
    <property type="entry name" value="CARBAMOYLTRANSFERASE HYPF"/>
    <property type="match status" value="1"/>
</dbReference>
<evidence type="ECO:0000313" key="12">
    <source>
        <dbReference type="EMBL" id="WEK37976.1"/>
    </source>
</evidence>
<organism evidence="12 13">
    <name type="scientific">Candidatus Pseudobacter hemicellulosilyticus</name>
    <dbReference type="NCBI Taxonomy" id="3121375"/>
    <lineage>
        <taxon>Bacteria</taxon>
        <taxon>Pseudomonadati</taxon>
        <taxon>Bacteroidota</taxon>
        <taxon>Chitinophagia</taxon>
        <taxon>Chitinophagales</taxon>
        <taxon>Chitinophagaceae</taxon>
        <taxon>Pseudobacter</taxon>
    </lineage>
</organism>
<dbReference type="InterPro" id="IPR011125">
    <property type="entry name" value="Znf_HypF"/>
</dbReference>
<dbReference type="PANTHER" id="PTHR42959">
    <property type="entry name" value="CARBAMOYLTRANSFERASE"/>
    <property type="match status" value="1"/>
</dbReference>
<reference evidence="12" key="1">
    <citation type="submission" date="2023-03" db="EMBL/GenBank/DDBJ databases">
        <title>Andean soil-derived lignocellulolytic bacterial consortium as a source of novel taxa and putative plastic-active enzymes.</title>
        <authorList>
            <person name="Diaz-Garcia L."/>
            <person name="Chuvochina M."/>
            <person name="Feuerriegel G."/>
            <person name="Bunk B."/>
            <person name="Sproer C."/>
            <person name="Streit W.R."/>
            <person name="Rodriguez L.M."/>
            <person name="Overmann J."/>
            <person name="Jimenez D.J."/>
        </authorList>
    </citation>
    <scope>NUCLEOTIDE SEQUENCE</scope>
    <source>
        <strain evidence="12">MAG 7</strain>
    </source>
</reference>
<evidence type="ECO:0000256" key="8">
    <source>
        <dbReference type="PIRNR" id="PIRNR006256"/>
    </source>
</evidence>
<evidence type="ECO:0000256" key="1">
    <source>
        <dbReference type="ARBA" id="ARBA00004711"/>
    </source>
</evidence>
<evidence type="ECO:0000256" key="7">
    <source>
        <dbReference type="ARBA" id="ARBA00048220"/>
    </source>
</evidence>
<dbReference type="NCBIfam" id="TIGR00143">
    <property type="entry name" value="hypF"/>
    <property type="match status" value="1"/>
</dbReference>
<evidence type="ECO:0000256" key="4">
    <source>
        <dbReference type="ARBA" id="ARBA00022723"/>
    </source>
</evidence>
<feature type="domain" description="YrdC-like" evidence="11">
    <location>
        <begin position="203"/>
        <end position="392"/>
    </location>
</feature>
<keyword evidence="9" id="KW-0378">Hydrolase</keyword>
<dbReference type="Gene3D" id="3.30.420.40">
    <property type="match status" value="1"/>
</dbReference>
<dbReference type="InterPro" id="IPR041440">
    <property type="entry name" value="HypF_C"/>
</dbReference>
<dbReference type="InterPro" id="IPR004421">
    <property type="entry name" value="Carbamoyltransferase_HypF"/>
</dbReference>
<evidence type="ECO:0000256" key="6">
    <source>
        <dbReference type="ARBA" id="ARBA00022833"/>
    </source>
</evidence>
<keyword evidence="3 12" id="KW-0436">Ligase</keyword>
<evidence type="ECO:0000256" key="9">
    <source>
        <dbReference type="PROSITE-ProRule" id="PRU00520"/>
    </source>
</evidence>
<keyword evidence="6" id="KW-0862">Zinc</keyword>
<dbReference type="Gene3D" id="3.30.420.360">
    <property type="match status" value="1"/>
</dbReference>
<evidence type="ECO:0000259" key="10">
    <source>
        <dbReference type="PROSITE" id="PS51160"/>
    </source>
</evidence>
<comment type="catalytic activity">
    <reaction evidence="9">
        <text>an acyl phosphate + H2O = a carboxylate + phosphate + H(+)</text>
        <dbReference type="Rhea" id="RHEA:14965"/>
        <dbReference type="ChEBI" id="CHEBI:15377"/>
        <dbReference type="ChEBI" id="CHEBI:15378"/>
        <dbReference type="ChEBI" id="CHEBI:29067"/>
        <dbReference type="ChEBI" id="CHEBI:43474"/>
        <dbReference type="ChEBI" id="CHEBI:59918"/>
        <dbReference type="EC" id="3.6.1.7"/>
    </reaction>
</comment>
<dbReference type="GO" id="GO:0003998">
    <property type="term" value="F:acylphosphatase activity"/>
    <property type="evidence" value="ECO:0007669"/>
    <property type="project" value="UniProtKB-EC"/>
</dbReference>
<evidence type="ECO:0000259" key="11">
    <source>
        <dbReference type="PROSITE" id="PS51163"/>
    </source>
</evidence>
<evidence type="ECO:0000256" key="3">
    <source>
        <dbReference type="ARBA" id="ARBA00022598"/>
    </source>
</evidence>
<keyword evidence="4" id="KW-0479">Metal-binding</keyword>
<dbReference type="Pfam" id="PF17788">
    <property type="entry name" value="HypF_C"/>
    <property type="match status" value="1"/>
</dbReference>
<dbReference type="EC" id="6.2.-.-" evidence="8"/>
<dbReference type="InterPro" id="IPR001792">
    <property type="entry name" value="Acylphosphatase-like_dom"/>
</dbReference>
<dbReference type="Pfam" id="PF00708">
    <property type="entry name" value="Acylphosphatase"/>
    <property type="match status" value="1"/>
</dbReference>
<dbReference type="GO" id="GO:0051604">
    <property type="term" value="P:protein maturation"/>
    <property type="evidence" value="ECO:0007669"/>
    <property type="project" value="TreeGrafter"/>
</dbReference>
<dbReference type="PROSITE" id="PS51160">
    <property type="entry name" value="ACYLPHOSPHATASE_3"/>
    <property type="match status" value="1"/>
</dbReference>
<evidence type="ECO:0000256" key="5">
    <source>
        <dbReference type="ARBA" id="ARBA00022771"/>
    </source>
</evidence>
<feature type="active site" evidence="9">
    <location>
        <position position="38"/>
    </location>
</feature>
<name>A0AAJ5WTL0_9BACT</name>
<dbReference type="Pfam" id="PF22521">
    <property type="entry name" value="HypF_C_2"/>
    <property type="match status" value="1"/>
</dbReference>
<dbReference type="InterPro" id="IPR017945">
    <property type="entry name" value="DHBP_synth_RibB-like_a/b_dom"/>
</dbReference>
<dbReference type="GO" id="GO:0016874">
    <property type="term" value="F:ligase activity"/>
    <property type="evidence" value="ECO:0007669"/>
    <property type="project" value="UniProtKB-UniRule"/>
</dbReference>
<protein>
    <recommendedName>
        <fullName evidence="8">Carbamoyltransferase</fullName>
        <ecNumber evidence="8">6.2.-.-</ecNumber>
    </recommendedName>
</protein>
<evidence type="ECO:0000256" key="2">
    <source>
        <dbReference type="ARBA" id="ARBA00008097"/>
    </source>
</evidence>
<dbReference type="AlphaFoldDB" id="A0AAJ5WTL0"/>
<dbReference type="Proteomes" id="UP001220610">
    <property type="component" value="Chromosome"/>
</dbReference>
<dbReference type="Gene3D" id="3.30.110.120">
    <property type="match status" value="1"/>
</dbReference>
<dbReference type="Pfam" id="PF01300">
    <property type="entry name" value="Sua5_yciO_yrdC"/>
    <property type="match status" value="1"/>
</dbReference>
<dbReference type="InterPro" id="IPR051060">
    <property type="entry name" value="Carbamoyltrans_HypF-like"/>
</dbReference>
<dbReference type="InterPro" id="IPR017968">
    <property type="entry name" value="Acylphosphatase_CS"/>
</dbReference>